<dbReference type="AlphaFoldDB" id="A0A9E6XY96"/>
<dbReference type="PANTHER" id="PTHR43677:SF4">
    <property type="entry name" value="QUINONE OXIDOREDUCTASE-LIKE PROTEIN 2"/>
    <property type="match status" value="1"/>
</dbReference>
<evidence type="ECO:0000313" key="2">
    <source>
        <dbReference type="EMBL" id="UGS36173.1"/>
    </source>
</evidence>
<dbReference type="InterPro" id="IPR036291">
    <property type="entry name" value="NAD(P)-bd_dom_sf"/>
</dbReference>
<name>A0A9E6XY96_9ACTN</name>
<dbReference type="PANTHER" id="PTHR43677">
    <property type="entry name" value="SHORT-CHAIN DEHYDROGENASE/REDUCTASE"/>
    <property type="match status" value="1"/>
</dbReference>
<dbReference type="GO" id="GO:0008270">
    <property type="term" value="F:zinc ion binding"/>
    <property type="evidence" value="ECO:0007669"/>
    <property type="project" value="InterPro"/>
</dbReference>
<dbReference type="Gene3D" id="3.40.50.720">
    <property type="entry name" value="NAD(P)-binding Rossmann-like Domain"/>
    <property type="match status" value="1"/>
</dbReference>
<dbReference type="Pfam" id="PF00107">
    <property type="entry name" value="ADH_zinc_N"/>
    <property type="match status" value="1"/>
</dbReference>
<sequence>MRAIQITELSGPADALKLVDVPEPEPSHPLTPGAGVVIDVHAAGVSFPEVLQSRGEYQIKPDLPFVPGAEVGGIVRSAPEGAAVQPGDRVAAFCFLGGFAEVAVAPEFLTFRLPGALDLAQGAGLILNYHTAYFSLVTRGRLQAGETVLVHGAAGGIGTASLQIAKGLGARTIGVVSSDEKERVAREAGADDVVRSDGPWKDQVKELGGADMVIDPVGGDRFTDSLRSLREEGRAVVVGFAGGSIPEVRVNRLLLGNLEVIGAGWGGYVMDKPDVNRQIGAALEPLVEAGHVRPIVGPRFPLERAGEALAAIEERRAVGKVVLDVSS</sequence>
<dbReference type="GO" id="GO:0102523">
    <property type="term" value="F:2-chloroacrylate reductase activity"/>
    <property type="evidence" value="ECO:0007669"/>
    <property type="project" value="UniProtKB-EC"/>
</dbReference>
<dbReference type="InterPro" id="IPR013154">
    <property type="entry name" value="ADH-like_N"/>
</dbReference>
<dbReference type="EMBL" id="CP087164">
    <property type="protein sequence ID" value="UGS36173.1"/>
    <property type="molecule type" value="Genomic_DNA"/>
</dbReference>
<dbReference type="KEGG" id="sbae:DSM104329_02573"/>
<dbReference type="Gene3D" id="3.90.180.10">
    <property type="entry name" value="Medium-chain alcohol dehydrogenases, catalytic domain"/>
    <property type="match status" value="1"/>
</dbReference>
<dbReference type="SMART" id="SM00829">
    <property type="entry name" value="PKS_ER"/>
    <property type="match status" value="1"/>
</dbReference>
<dbReference type="Pfam" id="PF08240">
    <property type="entry name" value="ADH_N"/>
    <property type="match status" value="1"/>
</dbReference>
<organism evidence="2 3">
    <name type="scientific">Capillimicrobium parvum</name>
    <dbReference type="NCBI Taxonomy" id="2884022"/>
    <lineage>
        <taxon>Bacteria</taxon>
        <taxon>Bacillati</taxon>
        <taxon>Actinomycetota</taxon>
        <taxon>Thermoleophilia</taxon>
        <taxon>Solirubrobacterales</taxon>
        <taxon>Capillimicrobiaceae</taxon>
        <taxon>Capillimicrobium</taxon>
    </lineage>
</organism>
<dbReference type="InterPro" id="IPR051397">
    <property type="entry name" value="Zn-ADH-like_protein"/>
</dbReference>
<dbReference type="EC" id="1.3.1.103" evidence="2"/>
<reference evidence="2" key="1">
    <citation type="journal article" date="2022" name="Int. J. Syst. Evol. Microbiol.">
        <title>Pseudomonas aegrilactucae sp. nov. and Pseudomonas morbosilactucae sp. nov., pathogens causing bacterial rot of lettuce in Japan.</title>
        <authorList>
            <person name="Sawada H."/>
            <person name="Fujikawa T."/>
            <person name="Satou M."/>
        </authorList>
    </citation>
    <scope>NUCLEOTIDE SEQUENCE</scope>
    <source>
        <strain evidence="2">0166_1</strain>
    </source>
</reference>
<accession>A0A9E6XY96</accession>
<feature type="domain" description="Enoyl reductase (ER)" evidence="1">
    <location>
        <begin position="11"/>
        <end position="323"/>
    </location>
</feature>
<evidence type="ECO:0000313" key="3">
    <source>
        <dbReference type="Proteomes" id="UP001162834"/>
    </source>
</evidence>
<proteinExistence type="predicted"/>
<dbReference type="PROSITE" id="PS01162">
    <property type="entry name" value="QOR_ZETA_CRYSTAL"/>
    <property type="match status" value="1"/>
</dbReference>
<dbReference type="SUPFAM" id="SSF50129">
    <property type="entry name" value="GroES-like"/>
    <property type="match status" value="1"/>
</dbReference>
<protein>
    <submittedName>
        <fullName evidence="2">2-haloacrylate reductase</fullName>
        <ecNumber evidence="2">1.3.1.103</ecNumber>
    </submittedName>
</protein>
<dbReference type="RefSeq" id="WP_259315849.1">
    <property type="nucleotide sequence ID" value="NZ_CP087164.1"/>
</dbReference>
<dbReference type="SUPFAM" id="SSF51735">
    <property type="entry name" value="NAD(P)-binding Rossmann-fold domains"/>
    <property type="match status" value="1"/>
</dbReference>
<dbReference type="InterPro" id="IPR011032">
    <property type="entry name" value="GroES-like_sf"/>
</dbReference>
<keyword evidence="2" id="KW-0560">Oxidoreductase</keyword>
<evidence type="ECO:0000259" key="1">
    <source>
        <dbReference type="SMART" id="SM00829"/>
    </source>
</evidence>
<gene>
    <name evidence="2" type="ORF">DSM104329_02573</name>
</gene>
<dbReference type="InterPro" id="IPR020843">
    <property type="entry name" value="ER"/>
</dbReference>
<dbReference type="InterPro" id="IPR013149">
    <property type="entry name" value="ADH-like_C"/>
</dbReference>
<dbReference type="CDD" id="cd08241">
    <property type="entry name" value="QOR1"/>
    <property type="match status" value="1"/>
</dbReference>
<dbReference type="Proteomes" id="UP001162834">
    <property type="component" value="Chromosome"/>
</dbReference>
<dbReference type="InterPro" id="IPR002364">
    <property type="entry name" value="Quin_OxRdtase/zeta-crystal_CS"/>
</dbReference>
<keyword evidence="3" id="KW-1185">Reference proteome</keyword>